<dbReference type="InParanoid" id="C5KYA6"/>
<dbReference type="RefSeq" id="XP_002778688.1">
    <property type="nucleotide sequence ID" value="XM_002778642.1"/>
</dbReference>
<evidence type="ECO:0000256" key="2">
    <source>
        <dbReference type="ARBA" id="ARBA00023043"/>
    </source>
</evidence>
<dbReference type="PROSITE" id="PS50297">
    <property type="entry name" value="ANK_REP_REGION"/>
    <property type="match status" value="3"/>
</dbReference>
<dbReference type="PANTHER" id="PTHR24198">
    <property type="entry name" value="ANKYRIN REPEAT AND PROTEIN KINASE DOMAIN-CONTAINING PROTEIN"/>
    <property type="match status" value="1"/>
</dbReference>
<name>C5KYA6_PERM5</name>
<keyword evidence="1" id="KW-0677">Repeat</keyword>
<evidence type="ECO:0000313" key="4">
    <source>
        <dbReference type="EMBL" id="EER10483.1"/>
    </source>
</evidence>
<organism evidence="5">
    <name type="scientific">Perkinsus marinus (strain ATCC 50983 / TXsc)</name>
    <dbReference type="NCBI Taxonomy" id="423536"/>
    <lineage>
        <taxon>Eukaryota</taxon>
        <taxon>Sar</taxon>
        <taxon>Alveolata</taxon>
        <taxon>Perkinsozoa</taxon>
        <taxon>Perkinsea</taxon>
        <taxon>Perkinsida</taxon>
        <taxon>Perkinsidae</taxon>
        <taxon>Perkinsus</taxon>
    </lineage>
</organism>
<accession>C5KYA6</accession>
<dbReference type="OMA" id="CANANAT"/>
<dbReference type="EMBL" id="GG677382">
    <property type="protein sequence ID" value="EER10483.1"/>
    <property type="molecule type" value="Genomic_DNA"/>
</dbReference>
<dbReference type="SMART" id="SM00248">
    <property type="entry name" value="ANK"/>
    <property type="match status" value="3"/>
</dbReference>
<dbReference type="Pfam" id="PF12796">
    <property type="entry name" value="Ank_2"/>
    <property type="match status" value="1"/>
</dbReference>
<dbReference type="OrthoDB" id="408691at2759"/>
<keyword evidence="2 3" id="KW-0040">ANK repeat</keyword>
<dbReference type="Gene3D" id="1.25.40.20">
    <property type="entry name" value="Ankyrin repeat-containing domain"/>
    <property type="match status" value="1"/>
</dbReference>
<dbReference type="AlphaFoldDB" id="C5KYA6"/>
<feature type="repeat" description="ANK" evidence="3">
    <location>
        <begin position="144"/>
        <end position="176"/>
    </location>
</feature>
<dbReference type="InterPro" id="IPR002110">
    <property type="entry name" value="Ankyrin_rpt"/>
</dbReference>
<feature type="repeat" description="ANK" evidence="3">
    <location>
        <begin position="111"/>
        <end position="136"/>
    </location>
</feature>
<dbReference type="GeneID" id="9038583"/>
<dbReference type="InterPro" id="IPR036770">
    <property type="entry name" value="Ankyrin_rpt-contain_sf"/>
</dbReference>
<protein>
    <submittedName>
        <fullName evidence="4">Ankyrin repeat and SOCS box protein, putative</fullName>
    </submittedName>
</protein>
<reference evidence="4 5" key="1">
    <citation type="submission" date="2008-07" db="EMBL/GenBank/DDBJ databases">
        <authorList>
            <person name="El-Sayed N."/>
            <person name="Caler E."/>
            <person name="Inman J."/>
            <person name="Amedeo P."/>
            <person name="Hass B."/>
            <person name="Wortman J."/>
        </authorList>
    </citation>
    <scope>NUCLEOTIDE SEQUENCE [LARGE SCALE GENOMIC DNA]</scope>
    <source>
        <strain evidence="5">ATCC 50983 / TXsc</strain>
    </source>
</reference>
<dbReference type="Proteomes" id="UP000007800">
    <property type="component" value="Unassembled WGS sequence"/>
</dbReference>
<feature type="repeat" description="ANK" evidence="3">
    <location>
        <begin position="78"/>
        <end position="110"/>
    </location>
</feature>
<gene>
    <name evidence="4" type="ORF">Pmar_PMAR005818</name>
</gene>
<dbReference type="PROSITE" id="PS50088">
    <property type="entry name" value="ANK_REPEAT"/>
    <property type="match status" value="3"/>
</dbReference>
<dbReference type="SUPFAM" id="SSF48403">
    <property type="entry name" value="Ankyrin repeat"/>
    <property type="match status" value="1"/>
</dbReference>
<sequence>MAVTTLPSRSVSEISDVFKAKKSSARIEFTQDVTSDVRELNVALLQAVESGKLKTVASLVHPKKESALCANANATNEDGWSALHMAAGQGSVKIVKCLLQYGADPNIANMVGMRPLHVACRDDQLEVVKCLVGHGAVIECCASGGWTPLHFAAFNGHVAIAKYLLENGADPNAQSTVSAHL</sequence>
<dbReference type="PANTHER" id="PTHR24198:SF165">
    <property type="entry name" value="ANKYRIN REPEAT-CONTAINING PROTEIN-RELATED"/>
    <property type="match status" value="1"/>
</dbReference>
<dbReference type="PRINTS" id="PR01415">
    <property type="entry name" value="ANKYRIN"/>
</dbReference>
<evidence type="ECO:0000256" key="1">
    <source>
        <dbReference type="ARBA" id="ARBA00022737"/>
    </source>
</evidence>
<dbReference type="Pfam" id="PF13637">
    <property type="entry name" value="Ank_4"/>
    <property type="match status" value="1"/>
</dbReference>
<evidence type="ECO:0000313" key="5">
    <source>
        <dbReference type="Proteomes" id="UP000007800"/>
    </source>
</evidence>
<evidence type="ECO:0000256" key="3">
    <source>
        <dbReference type="PROSITE-ProRule" id="PRU00023"/>
    </source>
</evidence>
<proteinExistence type="predicted"/>
<keyword evidence="5" id="KW-1185">Reference proteome</keyword>